<feature type="transmembrane region" description="Helical" evidence="7">
    <location>
        <begin position="149"/>
        <end position="170"/>
    </location>
</feature>
<evidence type="ECO:0000256" key="7">
    <source>
        <dbReference type="RuleBase" id="RU363032"/>
    </source>
</evidence>
<keyword evidence="5 7" id="KW-1133">Transmembrane helix</keyword>
<dbReference type="InterPro" id="IPR010065">
    <property type="entry name" value="AA_ABC_transptr_permease_3TM"/>
</dbReference>
<protein>
    <submittedName>
        <fullName evidence="10">Glutamate ABC transporter permease</fullName>
    </submittedName>
</protein>
<comment type="subcellular location">
    <subcellularLocation>
        <location evidence="1 7">Cell membrane</location>
        <topology evidence="1 7">Multi-pass membrane protein</topology>
    </subcellularLocation>
</comment>
<dbReference type="PANTHER" id="PTHR30614:SF21">
    <property type="entry name" value="AMINO ACID ABC TRANSPORTER PERMEASE"/>
    <property type="match status" value="1"/>
</dbReference>
<evidence type="ECO:0000256" key="3">
    <source>
        <dbReference type="ARBA" id="ARBA00022475"/>
    </source>
</evidence>
<evidence type="ECO:0000256" key="1">
    <source>
        <dbReference type="ARBA" id="ARBA00004651"/>
    </source>
</evidence>
<feature type="domain" description="ABC transmembrane type-1" evidence="9">
    <location>
        <begin position="70"/>
        <end position="262"/>
    </location>
</feature>
<keyword evidence="2 7" id="KW-0813">Transport</keyword>
<feature type="transmembrane region" description="Helical" evidence="7">
    <location>
        <begin position="62"/>
        <end position="92"/>
    </location>
</feature>
<dbReference type="EMBL" id="BMLB01000002">
    <property type="protein sequence ID" value="GGK61390.1"/>
    <property type="molecule type" value="Genomic_DNA"/>
</dbReference>
<dbReference type="PANTHER" id="PTHR30614">
    <property type="entry name" value="MEMBRANE COMPONENT OF AMINO ACID ABC TRANSPORTER"/>
    <property type="match status" value="1"/>
</dbReference>
<keyword evidence="6 7" id="KW-0472">Membrane</keyword>
<dbReference type="Pfam" id="PF00528">
    <property type="entry name" value="BPD_transp_1"/>
    <property type="match status" value="1"/>
</dbReference>
<evidence type="ECO:0000256" key="5">
    <source>
        <dbReference type="ARBA" id="ARBA00022989"/>
    </source>
</evidence>
<feature type="transmembrane region" description="Helical" evidence="7">
    <location>
        <begin position="249"/>
        <end position="273"/>
    </location>
</feature>
<evidence type="ECO:0000256" key="8">
    <source>
        <dbReference type="SAM" id="MobiDB-lite"/>
    </source>
</evidence>
<name>A0ABQ2F5D1_9MICO</name>
<dbReference type="Proteomes" id="UP000662111">
    <property type="component" value="Unassembled WGS sequence"/>
</dbReference>
<evidence type="ECO:0000256" key="2">
    <source>
        <dbReference type="ARBA" id="ARBA00022448"/>
    </source>
</evidence>
<evidence type="ECO:0000256" key="4">
    <source>
        <dbReference type="ARBA" id="ARBA00022692"/>
    </source>
</evidence>
<feature type="transmembrane region" description="Helical" evidence="7">
    <location>
        <begin position="21"/>
        <end position="42"/>
    </location>
</feature>
<dbReference type="RefSeq" id="WP_022920762.1">
    <property type="nucleotide sequence ID" value="NZ_BMLB01000002.1"/>
</dbReference>
<dbReference type="PROSITE" id="PS50928">
    <property type="entry name" value="ABC_TM1"/>
    <property type="match status" value="1"/>
</dbReference>
<evidence type="ECO:0000313" key="11">
    <source>
        <dbReference type="Proteomes" id="UP000662111"/>
    </source>
</evidence>
<dbReference type="CDD" id="cd06261">
    <property type="entry name" value="TM_PBP2"/>
    <property type="match status" value="1"/>
</dbReference>
<proteinExistence type="inferred from homology"/>
<reference evidence="11" key="1">
    <citation type="journal article" date="2019" name="Int. J. Syst. Evol. Microbiol.">
        <title>The Global Catalogue of Microorganisms (GCM) 10K type strain sequencing project: providing services to taxonomists for standard genome sequencing and annotation.</title>
        <authorList>
            <consortium name="The Broad Institute Genomics Platform"/>
            <consortium name="The Broad Institute Genome Sequencing Center for Infectious Disease"/>
            <person name="Wu L."/>
            <person name="Ma J."/>
        </authorList>
    </citation>
    <scope>NUCLEOTIDE SEQUENCE [LARGE SCALE GENOMIC DNA]</scope>
    <source>
        <strain evidence="11">CGMCC 1.5362</strain>
    </source>
</reference>
<feature type="transmembrane region" description="Helical" evidence="7">
    <location>
        <begin position="204"/>
        <end position="229"/>
    </location>
</feature>
<keyword evidence="4 7" id="KW-0812">Transmembrane</keyword>
<comment type="caution">
    <text evidence="10">The sequence shown here is derived from an EMBL/GenBank/DDBJ whole genome shotgun (WGS) entry which is preliminary data.</text>
</comment>
<dbReference type="InterPro" id="IPR043429">
    <property type="entry name" value="ArtM/GltK/GlnP/TcyL/YhdX-like"/>
</dbReference>
<dbReference type="InterPro" id="IPR000515">
    <property type="entry name" value="MetI-like"/>
</dbReference>
<dbReference type="InterPro" id="IPR035906">
    <property type="entry name" value="MetI-like_sf"/>
</dbReference>
<comment type="similarity">
    <text evidence="7">Belongs to the binding-protein-dependent transport system permease family.</text>
</comment>
<gene>
    <name evidence="10" type="ORF">GCM10011509_07250</name>
</gene>
<evidence type="ECO:0000259" key="9">
    <source>
        <dbReference type="PROSITE" id="PS50928"/>
    </source>
</evidence>
<organism evidence="10 11">
    <name type="scientific">Ornithinimicrobium pekingense</name>
    <dbReference type="NCBI Taxonomy" id="384677"/>
    <lineage>
        <taxon>Bacteria</taxon>
        <taxon>Bacillati</taxon>
        <taxon>Actinomycetota</taxon>
        <taxon>Actinomycetes</taxon>
        <taxon>Micrococcales</taxon>
        <taxon>Ornithinimicrobiaceae</taxon>
        <taxon>Ornithinimicrobium</taxon>
    </lineage>
</organism>
<keyword evidence="11" id="KW-1185">Reference proteome</keyword>
<feature type="region of interest" description="Disordered" evidence="8">
    <location>
        <begin position="276"/>
        <end position="310"/>
    </location>
</feature>
<dbReference type="SUPFAM" id="SSF161098">
    <property type="entry name" value="MetI-like"/>
    <property type="match status" value="1"/>
</dbReference>
<feature type="transmembrane region" description="Helical" evidence="7">
    <location>
        <begin position="104"/>
        <end position="129"/>
    </location>
</feature>
<dbReference type="Gene3D" id="1.10.3720.10">
    <property type="entry name" value="MetI-like"/>
    <property type="match status" value="1"/>
</dbReference>
<dbReference type="NCBIfam" id="TIGR01726">
    <property type="entry name" value="HEQRo_perm_3TM"/>
    <property type="match status" value="1"/>
</dbReference>
<sequence length="310" mass="33641">MSAAQHVLFDLPGPRARRRHLIGGIVGTALCLGILALALVRVAEKGQFEADKWVPFTESVTWTFYLLPGLWATMKAAAVAIVLSMVLGVVLAMMRMSDIAPLRWATSVFVEFFRAVPVLIMMIFTWVMLVKNPTLRQVSASLGVQAQDVTFVAVVTGLVLYNSSVICEVVRNGVTSLPAGQREAGLSVGLSPSQVRRLILVPQALTAMLPALLSQIVVITKDSALGYIITYPELVSRTRQLGSANANTFVAYLVVAVIFILLNWAITKAAEWIESRQRRRRRGPDPRTAPSVTMEGSAPTDSLDAPTRGA</sequence>
<accession>A0ABQ2F5D1</accession>
<evidence type="ECO:0000256" key="6">
    <source>
        <dbReference type="ARBA" id="ARBA00023136"/>
    </source>
</evidence>
<evidence type="ECO:0000313" key="10">
    <source>
        <dbReference type="EMBL" id="GGK61390.1"/>
    </source>
</evidence>
<keyword evidence="3" id="KW-1003">Cell membrane</keyword>